<organism evidence="7 8">
    <name type="scientific">Trematosphaeria pertusa</name>
    <dbReference type="NCBI Taxonomy" id="390896"/>
    <lineage>
        <taxon>Eukaryota</taxon>
        <taxon>Fungi</taxon>
        <taxon>Dikarya</taxon>
        <taxon>Ascomycota</taxon>
        <taxon>Pezizomycotina</taxon>
        <taxon>Dothideomycetes</taxon>
        <taxon>Pleosporomycetidae</taxon>
        <taxon>Pleosporales</taxon>
        <taxon>Massarineae</taxon>
        <taxon>Trematosphaeriaceae</taxon>
        <taxon>Trematosphaeria</taxon>
    </lineage>
</organism>
<dbReference type="OrthoDB" id="529367at2759"/>
<evidence type="ECO:0000256" key="1">
    <source>
        <dbReference type="ARBA" id="ARBA00004141"/>
    </source>
</evidence>
<dbReference type="GO" id="GO:0006882">
    <property type="term" value="P:intracellular zinc ion homeostasis"/>
    <property type="evidence" value="ECO:0007669"/>
    <property type="project" value="TreeGrafter"/>
</dbReference>
<dbReference type="PANTHER" id="PTHR20855">
    <property type="entry name" value="ADIPOR/PROGESTIN RECEPTOR-RELATED"/>
    <property type="match status" value="1"/>
</dbReference>
<keyword evidence="5" id="KW-0479">Metal-binding</keyword>
<dbReference type="GO" id="GO:0038023">
    <property type="term" value="F:signaling receptor activity"/>
    <property type="evidence" value="ECO:0007669"/>
    <property type="project" value="TreeGrafter"/>
</dbReference>
<feature type="binding site" evidence="5">
    <location>
        <position position="262"/>
    </location>
    <ligand>
        <name>Zn(2+)</name>
        <dbReference type="ChEBI" id="CHEBI:29105"/>
    </ligand>
</feature>
<feature type="transmembrane region" description="Helical" evidence="6">
    <location>
        <begin position="59"/>
        <end position="77"/>
    </location>
</feature>
<accession>A0A6A6HY67</accession>
<feature type="binding site" evidence="5">
    <location>
        <position position="266"/>
    </location>
    <ligand>
        <name>Zn(2+)</name>
        <dbReference type="ChEBI" id="CHEBI:29105"/>
    </ligand>
</feature>
<dbReference type="AlphaFoldDB" id="A0A6A6HY67"/>
<reference evidence="7" key="1">
    <citation type="journal article" date="2020" name="Stud. Mycol.">
        <title>101 Dothideomycetes genomes: a test case for predicting lifestyles and emergence of pathogens.</title>
        <authorList>
            <person name="Haridas S."/>
            <person name="Albert R."/>
            <person name="Binder M."/>
            <person name="Bloem J."/>
            <person name="Labutti K."/>
            <person name="Salamov A."/>
            <person name="Andreopoulos B."/>
            <person name="Baker S."/>
            <person name="Barry K."/>
            <person name="Bills G."/>
            <person name="Bluhm B."/>
            <person name="Cannon C."/>
            <person name="Castanera R."/>
            <person name="Culley D."/>
            <person name="Daum C."/>
            <person name="Ezra D."/>
            <person name="Gonzalez J."/>
            <person name="Henrissat B."/>
            <person name="Kuo A."/>
            <person name="Liang C."/>
            <person name="Lipzen A."/>
            <person name="Lutzoni F."/>
            <person name="Magnuson J."/>
            <person name="Mondo S."/>
            <person name="Nolan M."/>
            <person name="Ohm R."/>
            <person name="Pangilinan J."/>
            <person name="Park H.-J."/>
            <person name="Ramirez L."/>
            <person name="Alfaro M."/>
            <person name="Sun H."/>
            <person name="Tritt A."/>
            <person name="Yoshinaga Y."/>
            <person name="Zwiers L.-H."/>
            <person name="Turgeon B."/>
            <person name="Goodwin S."/>
            <person name="Spatafora J."/>
            <person name="Crous P."/>
            <person name="Grigoriev I."/>
        </authorList>
    </citation>
    <scope>NUCLEOTIDE SEQUENCE</scope>
    <source>
        <strain evidence="7">CBS 122368</strain>
    </source>
</reference>
<dbReference type="GO" id="GO:0046872">
    <property type="term" value="F:metal ion binding"/>
    <property type="evidence" value="ECO:0007669"/>
    <property type="project" value="UniProtKB-KW"/>
</dbReference>
<dbReference type="InterPro" id="IPR004254">
    <property type="entry name" value="AdipoR/HlyIII-related"/>
</dbReference>
<dbReference type="PANTHER" id="PTHR20855:SF130">
    <property type="entry name" value="HAEMOLYSIN-III FAMILY PROTEIN"/>
    <property type="match status" value="1"/>
</dbReference>
<name>A0A6A6HY67_9PLEO</name>
<dbReference type="RefSeq" id="XP_033678168.1">
    <property type="nucleotide sequence ID" value="XM_033824250.1"/>
</dbReference>
<dbReference type="GeneID" id="54577580"/>
<keyword evidence="2 6" id="KW-0812">Transmembrane</keyword>
<evidence type="ECO:0000313" key="7">
    <source>
        <dbReference type="EMBL" id="KAF2243164.1"/>
    </source>
</evidence>
<evidence type="ECO:0000256" key="2">
    <source>
        <dbReference type="ARBA" id="ARBA00022692"/>
    </source>
</evidence>
<dbReference type="Pfam" id="PF03006">
    <property type="entry name" value="HlyIII"/>
    <property type="match status" value="1"/>
</dbReference>
<proteinExistence type="predicted"/>
<keyword evidence="5" id="KW-0862">Zinc</keyword>
<feature type="transmembrane region" description="Helical" evidence="6">
    <location>
        <begin position="191"/>
        <end position="210"/>
    </location>
</feature>
<evidence type="ECO:0000256" key="4">
    <source>
        <dbReference type="ARBA" id="ARBA00023136"/>
    </source>
</evidence>
<dbReference type="Proteomes" id="UP000800094">
    <property type="component" value="Unassembled WGS sequence"/>
</dbReference>
<feature type="transmembrane region" description="Helical" evidence="6">
    <location>
        <begin position="97"/>
        <end position="119"/>
    </location>
</feature>
<keyword evidence="8" id="KW-1185">Reference proteome</keyword>
<feature type="transmembrane region" description="Helical" evidence="6">
    <location>
        <begin position="222"/>
        <end position="243"/>
    </location>
</feature>
<feature type="transmembrane region" description="Helical" evidence="6">
    <location>
        <begin position="131"/>
        <end position="154"/>
    </location>
</feature>
<feature type="binding site" evidence="5">
    <location>
        <position position="117"/>
    </location>
    <ligand>
        <name>Zn(2+)</name>
        <dbReference type="ChEBI" id="CHEBI:29105"/>
    </ligand>
</feature>
<sequence length="287" mass="32303">MRTKNSNTHGKSSDIRRILLFDDIPSWMQVDPHIRRGYRDELRSVRNCVYSLFYTHNEFVNVWSHLLPAIVHLVLLAREERLALGDDLLGMSWSRVVMVQLYMVSAVLCLLSSSAYHVLKAHSERVAQSVLKLDYLGIVLNIAIISITSTWSGLRQQPHLQASYITSSVGLSGIVFFVLLSPKADGAAAALWRAMLFAAFVGSGYVPIVHSYLSHGLVGLRYFPVTAALIMNALDFLGAIFYVTRFPERHFPETFDIWGSSHQIFHVLVMLGQIVYLRGLRSVVAQI</sequence>
<dbReference type="EMBL" id="ML987206">
    <property type="protein sequence ID" value="KAF2243164.1"/>
    <property type="molecule type" value="Genomic_DNA"/>
</dbReference>
<feature type="transmembrane region" description="Helical" evidence="6">
    <location>
        <begin position="160"/>
        <end position="179"/>
    </location>
</feature>
<keyword evidence="4 6" id="KW-0472">Membrane</keyword>
<evidence type="ECO:0000256" key="6">
    <source>
        <dbReference type="SAM" id="Phobius"/>
    </source>
</evidence>
<protein>
    <submittedName>
        <fullName evidence="7">HlyIII-domain-containing protein</fullName>
    </submittedName>
</protein>
<comment type="subcellular location">
    <subcellularLocation>
        <location evidence="1">Membrane</location>
        <topology evidence="1">Multi-pass membrane protein</topology>
    </subcellularLocation>
</comment>
<keyword evidence="3 6" id="KW-1133">Transmembrane helix</keyword>
<evidence type="ECO:0000313" key="8">
    <source>
        <dbReference type="Proteomes" id="UP000800094"/>
    </source>
</evidence>
<gene>
    <name evidence="7" type="ORF">BU26DRAFT_437647</name>
</gene>
<dbReference type="GO" id="GO:0016020">
    <property type="term" value="C:membrane"/>
    <property type="evidence" value="ECO:0007669"/>
    <property type="project" value="UniProtKB-SubCell"/>
</dbReference>
<evidence type="ECO:0000256" key="5">
    <source>
        <dbReference type="PIRSR" id="PIRSR604254-1"/>
    </source>
</evidence>
<evidence type="ECO:0000256" key="3">
    <source>
        <dbReference type="ARBA" id="ARBA00022989"/>
    </source>
</evidence>